<evidence type="ECO:0000259" key="1">
    <source>
        <dbReference type="Pfam" id="PF14033"/>
    </source>
</evidence>
<protein>
    <recommendedName>
        <fullName evidence="1">DUF4246 domain-containing protein</fullName>
    </recommendedName>
</protein>
<evidence type="ECO:0000313" key="2">
    <source>
        <dbReference type="EMBL" id="WPK26332.1"/>
    </source>
</evidence>
<dbReference type="KEGG" id="asau:88174746"/>
<dbReference type="EMBL" id="CP138897">
    <property type="protein sequence ID" value="WPK26332.1"/>
    <property type="molecule type" value="Genomic_DNA"/>
</dbReference>
<dbReference type="PANTHER" id="PTHR33119">
    <property type="entry name" value="IFI3P"/>
    <property type="match status" value="1"/>
</dbReference>
<evidence type="ECO:0000313" key="3">
    <source>
        <dbReference type="Proteomes" id="UP001338582"/>
    </source>
</evidence>
<dbReference type="AlphaFoldDB" id="A0AAX4HDG5"/>
<dbReference type="GeneID" id="88174746"/>
<keyword evidence="3" id="KW-1185">Reference proteome</keyword>
<sequence>MSLGSSDPSNKVSPIAHPWCDPQNGVCEPKSVDEWLIIRASKRIRDDPNWKLKFRDPEYISERKAEFVSNINDSQEPWMWEVHQLHAKYLRNIDAIFEYVQKELEWYEAKEQELVESGFVHSINERVLYSDIAISTTTQSNLRVAIQNFEVGTENICHSIDDEVVVNIIDPCMYPVVYGQTQELRDGKLSTIQFNEKIYTIKNNVPEYAISKHFQCLPTKFKYDESAGRFELSSYINNIHPGKYAEIYTLITTIFNNSLPGLLQCLSCCISPEYLRVNIPVAENAYGQEYLDMIHLLEDSDLEASDGEKIDEELELKKHKWIKDSPPKWNGSPSFQVFDAKRFEDLKVITKLVNIELTPENPQYVGGSWHVEGAMNEDIVATITYHYDSENVTNQKLSFRESFKDPKFHLDDAYYCRYYYGLSEVDQTFKYSGSEDSPLGRVLIFPNVFQHKLDPFELKDKSKSGHRKIMYLFVVDPYNNIIKTTDSVPPQQDEWAHRLESKHFIHGDVNNTNMTYEEAKKFLDNILAERKTMNDPKAGRGESSTLREFWLWDY</sequence>
<feature type="domain" description="DUF4246" evidence="1">
    <location>
        <begin position="95"/>
        <end position="497"/>
    </location>
</feature>
<dbReference type="RefSeq" id="XP_062878713.1">
    <property type="nucleotide sequence ID" value="XM_063022643.1"/>
</dbReference>
<dbReference type="Proteomes" id="UP001338582">
    <property type="component" value="Chromosome 4"/>
</dbReference>
<dbReference type="Pfam" id="PF14033">
    <property type="entry name" value="DUF4246"/>
    <property type="match status" value="1"/>
</dbReference>
<name>A0AAX4HDG5_9ASCO</name>
<gene>
    <name evidence="2" type="ORF">PUMCH_003683</name>
</gene>
<dbReference type="InterPro" id="IPR025340">
    <property type="entry name" value="DUF4246"/>
</dbReference>
<organism evidence="2 3">
    <name type="scientific">Australozyma saopauloensis</name>
    <dbReference type="NCBI Taxonomy" id="291208"/>
    <lineage>
        <taxon>Eukaryota</taxon>
        <taxon>Fungi</taxon>
        <taxon>Dikarya</taxon>
        <taxon>Ascomycota</taxon>
        <taxon>Saccharomycotina</taxon>
        <taxon>Pichiomycetes</taxon>
        <taxon>Metschnikowiaceae</taxon>
        <taxon>Australozyma</taxon>
    </lineage>
</organism>
<dbReference type="PANTHER" id="PTHR33119:SF1">
    <property type="entry name" value="FE2OG DIOXYGENASE DOMAIN-CONTAINING PROTEIN"/>
    <property type="match status" value="1"/>
</dbReference>
<accession>A0AAX4HDG5</accession>
<proteinExistence type="predicted"/>
<dbReference type="InterPro" id="IPR049192">
    <property type="entry name" value="DUF4246_C"/>
</dbReference>
<reference evidence="2 3" key="1">
    <citation type="submission" date="2023-10" db="EMBL/GenBank/DDBJ databases">
        <title>Draft Genome Sequence of Candida saopaulonensis from a very Premature Infant with Sepsis.</title>
        <authorList>
            <person name="Ning Y."/>
            <person name="Dai R."/>
            <person name="Xiao M."/>
            <person name="Xu Y."/>
            <person name="Yan Q."/>
            <person name="Zhang L."/>
        </authorList>
    </citation>
    <scope>NUCLEOTIDE SEQUENCE [LARGE SCALE GENOMIC DNA]</scope>
    <source>
        <strain evidence="2 3">19XY460</strain>
    </source>
</reference>